<keyword evidence="1" id="KW-0812">Transmembrane</keyword>
<dbReference type="Proteomes" id="UP000597338">
    <property type="component" value="Unassembled WGS sequence"/>
</dbReference>
<dbReference type="SUPFAM" id="SSF48452">
    <property type="entry name" value="TPR-like"/>
    <property type="match status" value="1"/>
</dbReference>
<accession>A0ABQ1MQQ6</accession>
<protein>
    <submittedName>
        <fullName evidence="2">Uncharacterized protein</fullName>
    </submittedName>
</protein>
<keyword evidence="3" id="KW-1185">Reference proteome</keyword>
<name>A0ABQ1MQQ6_9SPHI</name>
<dbReference type="EMBL" id="BMIK01000019">
    <property type="protein sequence ID" value="GGC43235.1"/>
    <property type="molecule type" value="Genomic_DNA"/>
</dbReference>
<dbReference type="PANTHER" id="PTHR35807:SF1">
    <property type="entry name" value="TRANSCRIPTIONAL REGULATOR REDD"/>
    <property type="match status" value="1"/>
</dbReference>
<evidence type="ECO:0000256" key="1">
    <source>
        <dbReference type="SAM" id="Phobius"/>
    </source>
</evidence>
<dbReference type="SUPFAM" id="SSF50965">
    <property type="entry name" value="Galactose oxidase, central domain"/>
    <property type="match status" value="1"/>
</dbReference>
<feature type="transmembrane region" description="Helical" evidence="1">
    <location>
        <begin position="552"/>
        <end position="570"/>
    </location>
</feature>
<evidence type="ECO:0000313" key="3">
    <source>
        <dbReference type="Proteomes" id="UP000597338"/>
    </source>
</evidence>
<proteinExistence type="predicted"/>
<dbReference type="InterPro" id="IPR011990">
    <property type="entry name" value="TPR-like_helical_dom_sf"/>
</dbReference>
<dbReference type="Gene3D" id="2.120.10.80">
    <property type="entry name" value="Kelch-type beta propeller"/>
    <property type="match status" value="1"/>
</dbReference>
<organism evidence="2 3">
    <name type="scientific">Parapedobacter defluvii</name>
    <dbReference type="NCBI Taxonomy" id="2045106"/>
    <lineage>
        <taxon>Bacteria</taxon>
        <taxon>Pseudomonadati</taxon>
        <taxon>Bacteroidota</taxon>
        <taxon>Sphingobacteriia</taxon>
        <taxon>Sphingobacteriales</taxon>
        <taxon>Sphingobacteriaceae</taxon>
        <taxon>Parapedobacter</taxon>
    </lineage>
</organism>
<dbReference type="PANTHER" id="PTHR35807">
    <property type="entry name" value="TRANSCRIPTIONAL REGULATOR REDD-RELATED"/>
    <property type="match status" value="1"/>
</dbReference>
<dbReference type="InterPro" id="IPR051677">
    <property type="entry name" value="AfsR-DnrI-RedD_regulator"/>
</dbReference>
<comment type="caution">
    <text evidence="2">The sequence shown here is derived from an EMBL/GenBank/DDBJ whole genome shotgun (WGS) entry which is preliminary data.</text>
</comment>
<reference evidence="3" key="1">
    <citation type="journal article" date="2019" name="Int. J. Syst. Evol. Microbiol.">
        <title>The Global Catalogue of Microorganisms (GCM) 10K type strain sequencing project: providing services to taxonomists for standard genome sequencing and annotation.</title>
        <authorList>
            <consortium name="The Broad Institute Genomics Platform"/>
            <consortium name="The Broad Institute Genome Sequencing Center for Infectious Disease"/>
            <person name="Wu L."/>
            <person name="Ma J."/>
        </authorList>
    </citation>
    <scope>NUCLEOTIDE SEQUENCE [LARGE SCALE GENOMIC DNA]</scope>
    <source>
        <strain evidence="3">CGMCC 1.15342</strain>
    </source>
</reference>
<dbReference type="InterPro" id="IPR015915">
    <property type="entry name" value="Kelch-typ_b-propeller"/>
</dbReference>
<keyword evidence="1" id="KW-1133">Transmembrane helix</keyword>
<evidence type="ECO:0000313" key="2">
    <source>
        <dbReference type="EMBL" id="GGC43235.1"/>
    </source>
</evidence>
<sequence>MLSYGLCTLLLLSAIGSFGHGLRIKGNSYPIEDRTAIDLFHFRSSFQHRKLLEQFTFQFDFRLDQPQGYGNLMRLKLEAPNKTLNVFCRKLDDGRLEIKLVEEGLDQLGAIFLDPKNFEKDQWIHLLLNFDLGQQAITWHVLDKILVIPFPYRTITYNNVFFGKSDFSIDIADFSIRNLKVSLDNEHLTFPLRESSGNTIHALGGKSLGKVENPIWLINESYYWQSGRVIEMADAGGYQFDAANGRLLFFDRYQLFELDLQSNTLSNHRFTAPLPIDIRLGTSFLRQEKLYIYEVNDLPIDSPTIVEVDLTTLRSTVISTDFVPMQLHHHTGQPTVRIPYLLFGGFGNDRYSNVFLSLDTQDGKWDTVATSGDRIMPRYFTSSFYDQRTNDLYLFGGMGNDAADNTIGRVYRYDLYRLNLDTYRMQRLWEQPWSADNVVPVRNMVYDGISSFYTLLYPEYRSASALQLYRFSIDKGNYVALGDTIPITSEKIKTNANLFFYPPLNTFYAVTQVFDSKEVSSKITVYELKAPAVSHAELIQYASVGNSRTGRWYLWIACIAAVASVVFAVYKRRAKKAGQTVSVDQSPQTGSAEPFALPLSNAIYLFGKFEVFDKKGVHISHLFSSRLKHVLVLFLSRYPNKGIESSELSNLLWPEKELTSTKNIRGVTLNQFRKLLANFTGISLVYQDNHYRLQVTNCFVDYLHFKEAYLSGEGSGPMSQAILSRGKFLKTAEHELLDDIKDEVDRMVVQVLQQQLETDYAQGDYERVIQVAKLCLETAPTNLEVFQYEIQAMIHLRQRTEAMRRFEHFSHFYQSLMNESLPLTFRDLEKRRS</sequence>
<keyword evidence="1" id="KW-0472">Membrane</keyword>
<dbReference type="InterPro" id="IPR011043">
    <property type="entry name" value="Gal_Oxase/kelch_b-propeller"/>
</dbReference>
<gene>
    <name evidence="2" type="ORF">GCM10011386_39400</name>
</gene>